<feature type="compositionally biased region" description="Low complexity" evidence="1">
    <location>
        <begin position="1413"/>
        <end position="1455"/>
    </location>
</feature>
<feature type="compositionally biased region" description="Low complexity" evidence="1">
    <location>
        <begin position="348"/>
        <end position="361"/>
    </location>
</feature>
<dbReference type="SUPFAM" id="SSF55073">
    <property type="entry name" value="Nucleotide cyclase"/>
    <property type="match status" value="2"/>
</dbReference>
<feature type="region of interest" description="Disordered" evidence="1">
    <location>
        <begin position="346"/>
        <end position="367"/>
    </location>
</feature>
<feature type="compositionally biased region" description="Basic residues" evidence="1">
    <location>
        <begin position="1385"/>
        <end position="1397"/>
    </location>
</feature>
<feature type="region of interest" description="Disordered" evidence="1">
    <location>
        <begin position="62"/>
        <end position="86"/>
    </location>
</feature>
<feature type="region of interest" description="Disordered" evidence="1">
    <location>
        <begin position="1116"/>
        <end position="1144"/>
    </location>
</feature>
<feature type="compositionally biased region" description="Low complexity" evidence="1">
    <location>
        <begin position="1116"/>
        <end position="1126"/>
    </location>
</feature>
<keyword evidence="3" id="KW-1185">Reference proteome</keyword>
<comment type="caution">
    <text evidence="2">The sequence shown here is derived from an EMBL/GenBank/DDBJ whole genome shotgun (WGS) entry which is preliminary data.</text>
</comment>
<dbReference type="Proteomes" id="UP001165090">
    <property type="component" value="Unassembled WGS sequence"/>
</dbReference>
<reference evidence="2 3" key="1">
    <citation type="journal article" date="2023" name="IScience">
        <title>Expanded male sex-determining region conserved during the evolution of homothallism in the green alga Volvox.</title>
        <authorList>
            <person name="Yamamoto K."/>
            <person name="Matsuzaki R."/>
            <person name="Mahakham W."/>
            <person name="Heman W."/>
            <person name="Sekimoto H."/>
            <person name="Kawachi M."/>
            <person name="Minakuchi Y."/>
            <person name="Toyoda A."/>
            <person name="Nozaki H."/>
        </authorList>
    </citation>
    <scope>NUCLEOTIDE SEQUENCE [LARGE SCALE GENOMIC DNA]</scope>
    <source>
        <strain evidence="2 3">NIES-4468</strain>
    </source>
</reference>
<feature type="region of interest" description="Disordered" evidence="1">
    <location>
        <begin position="937"/>
        <end position="974"/>
    </location>
</feature>
<evidence type="ECO:0008006" key="4">
    <source>
        <dbReference type="Google" id="ProtNLM"/>
    </source>
</evidence>
<sequence>AVGMTSSALAAPDSDALLTAQSPYSFAERVAPIRTSMEPKPGFAFTMHDVLAGLGHASSNGGATAASNGIVQPMSPSTAGAEQKPRDTWSNFTRLGVLYRGLRVRMGVATGMTDYLWNSTRMEYYGEVRRRLQAVADLPQGGQILIDASTFNATRSNLTALSIRVQQLLCNDRRRPRGHFHSGKVASVSSLACLTSMGPRGPVDARSYRSALLRHPLDLATAPEPSIDTDRGAMTGCESAGGGVGIFGGAGAGAGSGGAGVGVGGSAAADPWNVSAMHDSPVRTGDVSSSPGGSARLVSVLGILGQQVSRHGQAMGITAGGSASGGLAPALQQALASRPASGLSRFISGPHASGTSPAAGPSAPPPWSRCNTVTRYQLQQQTQQQQSLSQLLVSRRRIGGLGGADTAAVLSGTASALSATAAGAGTITSPAAAAAAAAAGGLTPLFPQSSGPETPGSCGGGALGPGSNPLRTSVTESVDAPGNGGGGLSALEGSFNGGISSSGLVLAGRSKTNGRGAATAPGFGPGALTELQPNGITFLGTGVLANAGAAVSYSFSEMDVTASLGMFVDAQQPSNIHELQSARAANLPSTGLRASNVNSTCPSAYVGTSGLQCATITQGGGGTSAAAAAAAVGPTSPAPRRPGPALAVGVMAMGVFELQAGSSVEYVSLTQILVPGLEERARLSRPLDDSRQLTPGYLDAPAATAAPLGQQRGGPGGGQGGCGGGGTGGAGGGAGVNAAALASNASGIIPQLNFRTLQLPPVAVVFCSMERYSEMVAVSRDLSYDVLSVYNDCVRRSLLACSGYECQEQEGHFMVAFSEPGAALEWCLMLQEIVMEVAWTPSMLCLPGMQEQLHPLTGAVLFKGPRVKAGLYAGVPTRVGPHPTTGRADYYGPLVNRAARFCHAAAQGGQVIVARSLLEDILREDLGLQETVFMMQKPQPQQPGSQPSPLPLQRQQAPPQQPSPSVLQPPVQLQQQSHVLLTSATQSQSLPLPSMGLPPSLPSTPPLKGAANRMHGPSALATFPLAAAIPVAMAAAPLPEILPLRLLAYVDNSSVAPSRWRMPAAAAIRSTAGGYSTAARGASGAECEDGGAEVLVHTDQPIPGNRVVVAQATTPPRRLSPWSRSRNGYIGSGGPGHSTDAGQSATLTLPESAVGSMVLEGTSKQGRSRHQTCQGNGRRRQWSRPMSFSTMANSSDRAAGADIDIIAANGSGNRLGLVRTGSQPQLRVTSPVVVVGTAPPSGTITRSTSSSAGQPAAVASPATLPSLLPSPLCPLPTRLGSRSSFGPPSPAGRATGGTMETAAPSAGVRRDDRLMAEEVGMAELAEYDINPASVPPSMRGMVMAAALLHGNRRAAAAAAAGTAASERSASERSPSNPQFMLQLHQHQHHHQHHHHSLRSQLSYQHPSQANPSQIQLSHQHSQQKQQHQQLQAELQTQQRQELQQQEQQTQSQPQHSHPEPHTHPASSPRLGMVTSALKNAEWTSSKRVPTSRNGRFLRLSTVAWDSVPHMLPTLPEACIRRRTGVFRWLWAHELLVEDLGLFRFKGVAGSHQLVSVSTAVTSERRAGPRLHTAKGERVEPGRGPLYRVVLQAVDPSLANALARLVPSRTGELPPIPASSDIGGEEGQQGCVQVQEPDADVGQQKERAKTGATAGPQPS</sequence>
<protein>
    <recommendedName>
        <fullName evidence="4">Guanylate cyclase domain-containing protein</fullName>
    </recommendedName>
</protein>
<feature type="non-terminal residue" evidence="2">
    <location>
        <position position="1"/>
    </location>
</feature>
<feature type="region of interest" description="Disordered" evidence="1">
    <location>
        <begin position="448"/>
        <end position="470"/>
    </location>
</feature>
<dbReference type="EMBL" id="BSDZ01000011">
    <property type="protein sequence ID" value="GLI61993.1"/>
    <property type="molecule type" value="Genomic_DNA"/>
</dbReference>
<evidence type="ECO:0000313" key="2">
    <source>
        <dbReference type="EMBL" id="GLI61993.1"/>
    </source>
</evidence>
<evidence type="ECO:0000313" key="3">
    <source>
        <dbReference type="Proteomes" id="UP001165090"/>
    </source>
</evidence>
<dbReference type="Gene3D" id="3.30.70.1230">
    <property type="entry name" value="Nucleotide cyclase"/>
    <property type="match status" value="2"/>
</dbReference>
<evidence type="ECO:0000256" key="1">
    <source>
        <dbReference type="SAM" id="MobiDB-lite"/>
    </source>
</evidence>
<gene>
    <name evidence="2" type="ORF">VaNZ11_004564</name>
</gene>
<feature type="region of interest" description="Disordered" evidence="1">
    <location>
        <begin position="1161"/>
        <end position="1182"/>
    </location>
</feature>
<name>A0ABQ5RXP4_9CHLO</name>
<dbReference type="InterPro" id="IPR029787">
    <property type="entry name" value="Nucleotide_cyclase"/>
</dbReference>
<organism evidence="2 3">
    <name type="scientific">Volvox africanus</name>
    <dbReference type="NCBI Taxonomy" id="51714"/>
    <lineage>
        <taxon>Eukaryota</taxon>
        <taxon>Viridiplantae</taxon>
        <taxon>Chlorophyta</taxon>
        <taxon>core chlorophytes</taxon>
        <taxon>Chlorophyceae</taxon>
        <taxon>CS clade</taxon>
        <taxon>Chlamydomonadales</taxon>
        <taxon>Volvocaceae</taxon>
        <taxon>Volvox</taxon>
    </lineage>
</organism>
<accession>A0ABQ5RXP4</accession>
<feature type="region of interest" description="Disordered" evidence="1">
    <location>
        <begin position="1611"/>
        <end position="1658"/>
    </location>
</feature>
<feature type="region of interest" description="Disordered" evidence="1">
    <location>
        <begin position="1278"/>
        <end position="1307"/>
    </location>
</feature>
<proteinExistence type="predicted"/>
<feature type="region of interest" description="Disordered" evidence="1">
    <location>
        <begin position="1383"/>
        <end position="1469"/>
    </location>
</feature>